<keyword evidence="3" id="KW-1185">Reference proteome</keyword>
<feature type="transmembrane region" description="Helical" evidence="1">
    <location>
        <begin position="472"/>
        <end position="495"/>
    </location>
</feature>
<feature type="transmembrane region" description="Helical" evidence="1">
    <location>
        <begin position="85"/>
        <end position="102"/>
    </location>
</feature>
<dbReference type="EMBL" id="VFML01000001">
    <property type="protein sequence ID" value="TQJ02190.1"/>
    <property type="molecule type" value="Genomic_DNA"/>
</dbReference>
<evidence type="ECO:0000256" key="1">
    <source>
        <dbReference type="SAM" id="Phobius"/>
    </source>
</evidence>
<evidence type="ECO:0000313" key="2">
    <source>
        <dbReference type="EMBL" id="TQJ02190.1"/>
    </source>
</evidence>
<feature type="transmembrane region" description="Helical" evidence="1">
    <location>
        <begin position="353"/>
        <end position="371"/>
    </location>
</feature>
<dbReference type="Proteomes" id="UP000320876">
    <property type="component" value="Unassembled WGS sequence"/>
</dbReference>
<reference evidence="2 3" key="1">
    <citation type="submission" date="2019-06" db="EMBL/GenBank/DDBJ databases">
        <title>Sequencing the genomes of 1000 actinobacteria strains.</title>
        <authorList>
            <person name="Klenk H.-P."/>
        </authorList>
    </citation>
    <scope>NUCLEOTIDE SEQUENCE [LARGE SCALE GENOMIC DNA]</scope>
    <source>
        <strain evidence="2 3">DSM 45679</strain>
    </source>
</reference>
<dbReference type="AlphaFoldDB" id="A0A542DGL5"/>
<feature type="transmembrane region" description="Helical" evidence="1">
    <location>
        <begin position="247"/>
        <end position="268"/>
    </location>
</feature>
<proteinExistence type="predicted"/>
<name>A0A542DGL5_AMYCI</name>
<organism evidence="2 3">
    <name type="scientific">Amycolatopsis cihanbeyliensis</name>
    <dbReference type="NCBI Taxonomy" id="1128664"/>
    <lineage>
        <taxon>Bacteria</taxon>
        <taxon>Bacillati</taxon>
        <taxon>Actinomycetota</taxon>
        <taxon>Actinomycetes</taxon>
        <taxon>Pseudonocardiales</taxon>
        <taxon>Pseudonocardiaceae</taxon>
        <taxon>Amycolatopsis</taxon>
    </lineage>
</organism>
<evidence type="ECO:0000313" key="3">
    <source>
        <dbReference type="Proteomes" id="UP000320876"/>
    </source>
</evidence>
<feature type="transmembrane region" description="Helical" evidence="1">
    <location>
        <begin position="131"/>
        <end position="155"/>
    </location>
</feature>
<feature type="transmembrane region" description="Helical" evidence="1">
    <location>
        <begin position="304"/>
        <end position="323"/>
    </location>
</feature>
<sequence length="543" mass="54524">MSTTAFTATPTLTRLALRRDRIRLPLWLLGVGGLVAGTAASIEELYPTAAERMANAAVRAGSVAARAITGPAPGGTLGGLVMSEVLVYAALLAGLLNILTVARHTRQNEELGRAELAGSAAVGRHASLSSALLVAVIANLGLAAVCALALLGIGLPAAGSLAAGVAIGTSGLAFAAIAAVAAQLAESSRGALGLAGAVLGLAFLLRALGDALGEVDPGGTTVTSAWPSWLSPIGWSQQFLPFGANRWWPLAVAAAFMAVAIGLAAMLSTHRDVGTGMMPVRRGPVRASSGLLSPLGLAWRLQRGVLFGWLVAVAVLGASFGGVGHQVDELFGSESSAELMRELGGSSGSLVDAYFAGMLGLLAVIVAAYPVQAALRMRLEESGGGAEPLLATAVSRPRWLASHAICAAGGTVLVLAALGASTGLAYGLVAGDVAGEVGELLTAALAQVPPALVLVGFVVAAFGLLPRQAVSLSWLAFAVSLVVSQFGVLFGLPQVALDVSPFTHVPNVPTEQVTAAPLLIMLAIAAALTGAGVLAFRNRNLAL</sequence>
<feature type="transmembrane region" description="Helical" evidence="1">
    <location>
        <begin position="24"/>
        <end position="42"/>
    </location>
</feature>
<feature type="transmembrane region" description="Helical" evidence="1">
    <location>
        <begin position="191"/>
        <end position="209"/>
    </location>
</feature>
<comment type="caution">
    <text evidence="2">The sequence shown here is derived from an EMBL/GenBank/DDBJ whole genome shotgun (WGS) entry which is preliminary data.</text>
</comment>
<feature type="transmembrane region" description="Helical" evidence="1">
    <location>
        <begin position="440"/>
        <end position="465"/>
    </location>
</feature>
<keyword evidence="1" id="KW-1133">Transmembrane helix</keyword>
<keyword evidence="1" id="KW-0812">Transmembrane</keyword>
<feature type="transmembrane region" description="Helical" evidence="1">
    <location>
        <begin position="515"/>
        <end position="536"/>
    </location>
</feature>
<feature type="transmembrane region" description="Helical" evidence="1">
    <location>
        <begin position="405"/>
        <end position="428"/>
    </location>
</feature>
<feature type="transmembrane region" description="Helical" evidence="1">
    <location>
        <begin position="161"/>
        <end position="184"/>
    </location>
</feature>
<dbReference type="RefSeq" id="WP_141996998.1">
    <property type="nucleotide sequence ID" value="NZ_VFML01000001.1"/>
</dbReference>
<accession>A0A542DGL5</accession>
<protein>
    <submittedName>
        <fullName evidence="2">ABC-2 type transport system permease protein</fullName>
    </submittedName>
</protein>
<gene>
    <name evidence="2" type="ORF">FB471_1909</name>
</gene>
<dbReference type="OrthoDB" id="2014935at2"/>
<keyword evidence="1" id="KW-0472">Membrane</keyword>